<dbReference type="GO" id="GO:0016020">
    <property type="term" value="C:membrane"/>
    <property type="evidence" value="ECO:0007669"/>
    <property type="project" value="InterPro"/>
</dbReference>
<dbReference type="GO" id="GO:0000155">
    <property type="term" value="F:phosphorelay sensor kinase activity"/>
    <property type="evidence" value="ECO:0007669"/>
    <property type="project" value="InterPro"/>
</dbReference>
<evidence type="ECO:0000256" key="5">
    <source>
        <dbReference type="ARBA" id="ARBA00022741"/>
    </source>
</evidence>
<dbReference type="OrthoDB" id="5401121at2"/>
<keyword evidence="3" id="KW-0597">Phosphoprotein</keyword>
<evidence type="ECO:0000256" key="3">
    <source>
        <dbReference type="ARBA" id="ARBA00022553"/>
    </source>
</evidence>
<dbReference type="Pfam" id="PF07730">
    <property type="entry name" value="HisKA_3"/>
    <property type="match status" value="1"/>
</dbReference>
<proteinExistence type="predicted"/>
<keyword evidence="12" id="KW-1185">Reference proteome</keyword>
<evidence type="ECO:0000256" key="7">
    <source>
        <dbReference type="ARBA" id="ARBA00022840"/>
    </source>
</evidence>
<keyword evidence="6" id="KW-0418">Kinase</keyword>
<dbReference type="SUPFAM" id="SSF55874">
    <property type="entry name" value="ATPase domain of HSP90 chaperone/DNA topoisomerase II/histidine kinase"/>
    <property type="match status" value="1"/>
</dbReference>
<comment type="caution">
    <text evidence="11">The sequence shown here is derived from an EMBL/GenBank/DDBJ whole genome shotgun (WGS) entry which is preliminary data.</text>
</comment>
<dbReference type="EMBL" id="LVYD01000060">
    <property type="protein sequence ID" value="OQP60594.1"/>
    <property type="molecule type" value="Genomic_DNA"/>
</dbReference>
<evidence type="ECO:0000259" key="10">
    <source>
        <dbReference type="SMART" id="SM00387"/>
    </source>
</evidence>
<feature type="transmembrane region" description="Helical" evidence="9">
    <location>
        <begin position="12"/>
        <end position="33"/>
    </location>
</feature>
<protein>
    <recommendedName>
        <fullName evidence="2">histidine kinase</fullName>
        <ecNumber evidence="2">2.7.13.3</ecNumber>
    </recommendedName>
</protein>
<dbReference type="InterPro" id="IPR003594">
    <property type="entry name" value="HATPase_dom"/>
</dbReference>
<dbReference type="AlphaFoldDB" id="A0A1V9FQG2"/>
<dbReference type="SMART" id="SM00387">
    <property type="entry name" value="HATPase_c"/>
    <property type="match status" value="1"/>
</dbReference>
<dbReference type="RefSeq" id="WP_081152738.1">
    <property type="nucleotide sequence ID" value="NZ_LVYD01000060.1"/>
</dbReference>
<evidence type="ECO:0000313" key="12">
    <source>
        <dbReference type="Proteomes" id="UP000192796"/>
    </source>
</evidence>
<dbReference type="STRING" id="1703345.A3860_32795"/>
<dbReference type="GO" id="GO:0046983">
    <property type="term" value="F:protein dimerization activity"/>
    <property type="evidence" value="ECO:0007669"/>
    <property type="project" value="InterPro"/>
</dbReference>
<keyword evidence="9" id="KW-0472">Membrane</keyword>
<dbReference type="GO" id="GO:0005524">
    <property type="term" value="F:ATP binding"/>
    <property type="evidence" value="ECO:0007669"/>
    <property type="project" value="UniProtKB-KW"/>
</dbReference>
<dbReference type="Gene3D" id="1.20.5.1930">
    <property type="match status" value="1"/>
</dbReference>
<dbReference type="Proteomes" id="UP000192796">
    <property type="component" value="Unassembled WGS sequence"/>
</dbReference>
<sequence length="289" mass="32044">MQQVTDNIYALVIMAMIGLSLLAGAFVLIQAAARNRIWRQQQKLLDAHIHHQQELLHAIISSQEEERKRIGMDLHDSVSSTLSALRMMIVKLTRESGSSQQPASPLGNECKQIIDRVITDVRDIAHNLSPPLGSAYFLHDVLEDLSERVNRSEKIAMTLHLCETGILEQLNPMVSLALYRVLTELVNNTIRHAGAQQVNILFSVLSNELHIEYRDDGIGMTGTARAGMGLHNIESRLSYIGAAYTIDYPGMAVTVHPDAKTGTMKPGITEAVVVNTLHKGFRMVIRLPV</sequence>
<feature type="domain" description="Histidine kinase/HSP90-like ATPase" evidence="10">
    <location>
        <begin position="173"/>
        <end position="261"/>
    </location>
</feature>
<dbReference type="InterPro" id="IPR050482">
    <property type="entry name" value="Sensor_HK_TwoCompSys"/>
</dbReference>
<evidence type="ECO:0000313" key="11">
    <source>
        <dbReference type="EMBL" id="OQP60594.1"/>
    </source>
</evidence>
<keyword evidence="8" id="KW-0902">Two-component regulatory system</keyword>
<keyword evidence="9" id="KW-1133">Transmembrane helix</keyword>
<dbReference type="Pfam" id="PF02518">
    <property type="entry name" value="HATPase_c"/>
    <property type="match status" value="1"/>
</dbReference>
<evidence type="ECO:0000256" key="4">
    <source>
        <dbReference type="ARBA" id="ARBA00022679"/>
    </source>
</evidence>
<keyword evidence="9" id="KW-0812">Transmembrane</keyword>
<evidence type="ECO:0000256" key="6">
    <source>
        <dbReference type="ARBA" id="ARBA00022777"/>
    </source>
</evidence>
<gene>
    <name evidence="11" type="ORF">A3860_32795</name>
</gene>
<accession>A0A1V9FQG2</accession>
<evidence type="ECO:0000256" key="2">
    <source>
        <dbReference type="ARBA" id="ARBA00012438"/>
    </source>
</evidence>
<dbReference type="Gene3D" id="3.30.565.10">
    <property type="entry name" value="Histidine kinase-like ATPase, C-terminal domain"/>
    <property type="match status" value="1"/>
</dbReference>
<keyword evidence="7" id="KW-0067">ATP-binding</keyword>
<dbReference type="EC" id="2.7.13.3" evidence="2"/>
<dbReference type="PANTHER" id="PTHR24421:SF10">
    <property type="entry name" value="NITRATE_NITRITE SENSOR PROTEIN NARQ"/>
    <property type="match status" value="1"/>
</dbReference>
<keyword evidence="5" id="KW-0547">Nucleotide-binding</keyword>
<organism evidence="11 12">
    <name type="scientific">Niastella vici</name>
    <dbReference type="NCBI Taxonomy" id="1703345"/>
    <lineage>
        <taxon>Bacteria</taxon>
        <taxon>Pseudomonadati</taxon>
        <taxon>Bacteroidota</taxon>
        <taxon>Chitinophagia</taxon>
        <taxon>Chitinophagales</taxon>
        <taxon>Chitinophagaceae</taxon>
        <taxon>Niastella</taxon>
    </lineage>
</organism>
<dbReference type="InterPro" id="IPR011712">
    <property type="entry name" value="Sig_transdc_His_kin_sub3_dim/P"/>
</dbReference>
<reference evidence="11 12" key="1">
    <citation type="submission" date="2016-03" db="EMBL/GenBank/DDBJ databases">
        <title>Niastella vici sp. nov., isolated from farmland soil.</title>
        <authorList>
            <person name="Chen L."/>
            <person name="Wang D."/>
            <person name="Yang S."/>
            <person name="Wang G."/>
        </authorList>
    </citation>
    <scope>NUCLEOTIDE SEQUENCE [LARGE SCALE GENOMIC DNA]</scope>
    <source>
        <strain evidence="11 12">DJ57</strain>
    </source>
</reference>
<comment type="catalytic activity">
    <reaction evidence="1">
        <text>ATP + protein L-histidine = ADP + protein N-phospho-L-histidine.</text>
        <dbReference type="EC" id="2.7.13.3"/>
    </reaction>
</comment>
<keyword evidence="4" id="KW-0808">Transferase</keyword>
<evidence type="ECO:0000256" key="8">
    <source>
        <dbReference type="ARBA" id="ARBA00023012"/>
    </source>
</evidence>
<dbReference type="PANTHER" id="PTHR24421">
    <property type="entry name" value="NITRATE/NITRITE SENSOR PROTEIN NARX-RELATED"/>
    <property type="match status" value="1"/>
</dbReference>
<name>A0A1V9FQG2_9BACT</name>
<dbReference type="InterPro" id="IPR036890">
    <property type="entry name" value="HATPase_C_sf"/>
</dbReference>
<evidence type="ECO:0000256" key="9">
    <source>
        <dbReference type="SAM" id="Phobius"/>
    </source>
</evidence>
<dbReference type="CDD" id="cd16917">
    <property type="entry name" value="HATPase_UhpB-NarQ-NarX-like"/>
    <property type="match status" value="1"/>
</dbReference>
<evidence type="ECO:0000256" key="1">
    <source>
        <dbReference type="ARBA" id="ARBA00000085"/>
    </source>
</evidence>